<evidence type="ECO:0000256" key="3">
    <source>
        <dbReference type="ARBA" id="ARBA00032747"/>
    </source>
</evidence>
<dbReference type="PANTHER" id="PTHR13299">
    <property type="entry name" value="PEROXISOMAL MEMBRANE PROTEIN PEX16"/>
    <property type="match status" value="1"/>
</dbReference>
<dbReference type="EMBL" id="MBFS01000215">
    <property type="protein sequence ID" value="PVV03586.1"/>
    <property type="molecule type" value="Genomic_DNA"/>
</dbReference>
<reference evidence="4 5" key="1">
    <citation type="journal article" date="2018" name="MBio">
        <title>Comparative Genomics Reveals the Core Gene Toolbox for the Fungus-Insect Symbiosis.</title>
        <authorList>
            <person name="Wang Y."/>
            <person name="Stata M."/>
            <person name="Wang W."/>
            <person name="Stajich J.E."/>
            <person name="White M.M."/>
            <person name="Moncalvo J.M."/>
        </authorList>
    </citation>
    <scope>NUCLEOTIDE SEQUENCE [LARGE SCALE GENOMIC DNA]</scope>
    <source>
        <strain evidence="4 5">SC-DP-2</strain>
    </source>
</reference>
<dbReference type="Pfam" id="PF08610">
    <property type="entry name" value="Pex16"/>
    <property type="match status" value="1"/>
</dbReference>
<accession>A0A2T9ZG67</accession>
<dbReference type="InterPro" id="IPR023509">
    <property type="entry name" value="DTD-like_sf"/>
</dbReference>
<organism evidence="4 5">
    <name type="scientific">Smittium megazygosporum</name>
    <dbReference type="NCBI Taxonomy" id="133381"/>
    <lineage>
        <taxon>Eukaryota</taxon>
        <taxon>Fungi</taxon>
        <taxon>Fungi incertae sedis</taxon>
        <taxon>Zoopagomycota</taxon>
        <taxon>Kickxellomycotina</taxon>
        <taxon>Harpellomycetes</taxon>
        <taxon>Harpellales</taxon>
        <taxon>Legeriomycetaceae</taxon>
        <taxon>Smittium</taxon>
    </lineage>
</organism>
<dbReference type="OrthoDB" id="2021143at2759"/>
<dbReference type="PANTHER" id="PTHR13299:SF0">
    <property type="entry name" value="PEROXISOMAL MEMBRANE PROTEIN PEX16"/>
    <property type="match status" value="1"/>
</dbReference>
<dbReference type="SUPFAM" id="SSF69500">
    <property type="entry name" value="DTD-like"/>
    <property type="match status" value="1"/>
</dbReference>
<dbReference type="InterPro" id="IPR003732">
    <property type="entry name" value="Daa-tRNA_deacyls_DTD"/>
</dbReference>
<evidence type="ECO:0000313" key="4">
    <source>
        <dbReference type="EMBL" id="PVV03586.1"/>
    </source>
</evidence>
<evidence type="ECO:0000256" key="1">
    <source>
        <dbReference type="ARBA" id="ARBA00009505"/>
    </source>
</evidence>
<dbReference type="Pfam" id="PF02580">
    <property type="entry name" value="Tyr_Deacylase"/>
    <property type="match status" value="1"/>
</dbReference>
<gene>
    <name evidence="4" type="ORF">BB560_001925</name>
</gene>
<proteinExistence type="inferred from homology"/>
<keyword evidence="5" id="KW-1185">Reference proteome</keyword>
<evidence type="ECO:0000313" key="5">
    <source>
        <dbReference type="Proteomes" id="UP000245609"/>
    </source>
</evidence>
<dbReference type="GO" id="GO:0005778">
    <property type="term" value="C:peroxisomal membrane"/>
    <property type="evidence" value="ECO:0007669"/>
    <property type="project" value="TreeGrafter"/>
</dbReference>
<sequence length="1021" mass="117342">MSQLNLSFALLRIIENDFDNGFPEFLGEISNISTTENDQTLLDFVFSQIAQIETVHEFLNFFDELNWLSDPIGIDPENNSSIPVKKNSFIGTYIRNLKVVVSTTNYSKISYLFQKISKQIKSLESDFESFCFDQEDIDKMGDYLQQLQDPKNIENELNKVLNSSLIEDKKKLSYKYTFNTFSGNFCDAKDNLMEFFDSKSSKYLFNDGTKPSKPDIFGFKPCFFASEDNSFSQYSVYFYAKLLTMFSFNNAAKSLLSEGTDYSKSIQDFLSLYYIQSLENSILLLQLKEYNLFDLDPIVSNERSINGIKKLQSKFQKILDYTSISPVLKLSGALDEMEYEIITGKVNKLNDRYMLALKNDIFYNEAKVLYGRWHYIYSTFMERQYGNMQLKWLHLSIAARYYSEESDLITQIDTLAELMNTLIKSDINNGMYFNMHASLIQSRTERIANYLDFVNTYILNGKLDFMDQNDRKKAPNEKDANIFEIVQRCISKCFDGFYLEAHYEINKILESDLANNIPSLRLICTALMSVVNKLSGDILNAKVQTQTVLRTGGDLCANESIFITKYVLNEIEKSKDKNTSSTNKELLLDSTEMRAILQRVQYAKNIVNGQILKEISTGVCVYIAVAKGDTRTDAEYIANRILGVRVFDENGTMWKKSPFIPKFITMLHLYESFLLKNAQAINSIENGLRTLTFILPGRFEEAEIASETIYSILNFLGLYHDYILSKAAKNNLLYDSKGNIVDIPLTEKLKYNTFFSKNFPSYHALALLLTSTQFLERLIEMIVQKKISCRLSLFVITGNRMVVGSILPDRSMDPSILGNAPEKAVELKKQNSWVGERSGVQYQEIGNVSNSQNGNSSIRSFLESSVKKPDQVASPLSLIRPYGTLGSIGELLFIFRPLIYVYLLRKVGKKGWTPWAISLGVELASRKFVSLDLEKTRSNIKDAFSTTFSWKSSLESEELSRRLSLFFLYLLRSPMFDEFIEYKLERFISWSSTKPIFNLFGSLIQDYIPLWKQFYFYTSGS</sequence>
<dbReference type="InterPro" id="IPR013919">
    <property type="entry name" value="Pex16"/>
</dbReference>
<comment type="caution">
    <text evidence="4">The sequence shown here is derived from an EMBL/GenBank/DDBJ whole genome shotgun (WGS) entry which is preliminary data.</text>
</comment>
<dbReference type="GO" id="GO:0007031">
    <property type="term" value="P:peroxisome organization"/>
    <property type="evidence" value="ECO:0007669"/>
    <property type="project" value="TreeGrafter"/>
</dbReference>
<dbReference type="Gene3D" id="3.50.80.10">
    <property type="entry name" value="D-tyrosyl-tRNA(Tyr) deacylase"/>
    <property type="match status" value="1"/>
</dbReference>
<dbReference type="Proteomes" id="UP000245609">
    <property type="component" value="Unassembled WGS sequence"/>
</dbReference>
<dbReference type="STRING" id="133381.A0A2T9ZG67"/>
<evidence type="ECO:0000256" key="2">
    <source>
        <dbReference type="ARBA" id="ARBA00020007"/>
    </source>
</evidence>
<protein>
    <recommendedName>
        <fullName evidence="2">D-aminoacyl-tRNA deacylase</fullName>
    </recommendedName>
    <alternativeName>
        <fullName evidence="3">Gly-tRNA(Ala) deacylase</fullName>
    </alternativeName>
</protein>
<dbReference type="AlphaFoldDB" id="A0A2T9ZG67"/>
<name>A0A2T9ZG67_9FUNG</name>
<dbReference type="GO" id="GO:0051499">
    <property type="term" value="F:D-aminoacyl-tRNA deacylase activity"/>
    <property type="evidence" value="ECO:0007669"/>
    <property type="project" value="InterPro"/>
</dbReference>
<comment type="similarity">
    <text evidence="1">Belongs to the peroxin-16 family.</text>
</comment>